<dbReference type="InterPro" id="IPR018060">
    <property type="entry name" value="HTH_AraC"/>
</dbReference>
<proteinExistence type="predicted"/>
<keyword evidence="1" id="KW-0805">Transcription regulation</keyword>
<dbReference type="PROSITE" id="PS01124">
    <property type="entry name" value="HTH_ARAC_FAMILY_2"/>
    <property type="match status" value="1"/>
</dbReference>
<accession>A0A4Y7R9T8</accession>
<evidence type="ECO:0000256" key="3">
    <source>
        <dbReference type="ARBA" id="ARBA00023163"/>
    </source>
</evidence>
<dbReference type="SMART" id="SM00342">
    <property type="entry name" value="HTH_ARAC"/>
    <property type="match status" value="1"/>
</dbReference>
<keyword evidence="3" id="KW-0804">Transcription</keyword>
<evidence type="ECO:0000259" key="4">
    <source>
        <dbReference type="PROSITE" id="PS01124"/>
    </source>
</evidence>
<keyword evidence="6" id="KW-1185">Reference proteome</keyword>
<evidence type="ECO:0000313" key="5">
    <source>
        <dbReference type="EMBL" id="TEB05542.1"/>
    </source>
</evidence>
<sequence>MHYIGMINDAIQYIEANLHRKLCLKELSAMYYISPMHFYRIFRAVTNQTVKSYVLGRKLSEAAIALKNTDYKVVDIAFRYGFNSHEQFTRNFLKMFHVTPNRYRKENVSVPLMDRIDVLERDFRNVKKDVVIDYFCRELKEIKLLGKDVLFHPEDVNEVTEVFRMVISFKEEFIIRGTAGRLFSVVRADRGDPSRIYCFVGIAAEEYWGDRSGLADRSIPASKYAVFKYPGKMGLIFHTVMKDLYKWLDATGLEINVGAGIDMFELFPEDYAQTGKFYLYVPVL</sequence>
<feature type="domain" description="HTH araC/xylS-type" evidence="4">
    <location>
        <begin position="8"/>
        <end position="106"/>
    </location>
</feature>
<reference evidence="5 6" key="1">
    <citation type="journal article" date="2018" name="Environ. Microbiol.">
        <title>Novel energy conservation strategies and behaviour of Pelotomaculum schinkii driving syntrophic propionate catabolism.</title>
        <authorList>
            <person name="Hidalgo-Ahumada C.A.P."/>
            <person name="Nobu M.K."/>
            <person name="Narihiro T."/>
            <person name="Tamaki H."/>
            <person name="Liu W.T."/>
            <person name="Kamagata Y."/>
            <person name="Stams A.J.M."/>
            <person name="Imachi H."/>
            <person name="Sousa D.Z."/>
        </authorList>
    </citation>
    <scope>NUCLEOTIDE SEQUENCE [LARGE SCALE GENOMIC DNA]</scope>
    <source>
        <strain evidence="5 6">HH</strain>
    </source>
</reference>
<dbReference type="Gene3D" id="1.10.10.60">
    <property type="entry name" value="Homeodomain-like"/>
    <property type="match status" value="2"/>
</dbReference>
<keyword evidence="2" id="KW-0238">DNA-binding</keyword>
<dbReference type="AlphaFoldDB" id="A0A4Y7R9T8"/>
<gene>
    <name evidence="5" type="primary">rob</name>
    <name evidence="5" type="ORF">Psch_02583</name>
</gene>
<dbReference type="InterPro" id="IPR009057">
    <property type="entry name" value="Homeodomain-like_sf"/>
</dbReference>
<dbReference type="GO" id="GO:0043565">
    <property type="term" value="F:sequence-specific DNA binding"/>
    <property type="evidence" value="ECO:0007669"/>
    <property type="project" value="InterPro"/>
</dbReference>
<dbReference type="InterPro" id="IPR011256">
    <property type="entry name" value="Reg_factor_effector_dom_sf"/>
</dbReference>
<dbReference type="EMBL" id="QFGA01000002">
    <property type="protein sequence ID" value="TEB05542.1"/>
    <property type="molecule type" value="Genomic_DNA"/>
</dbReference>
<evidence type="ECO:0000256" key="2">
    <source>
        <dbReference type="ARBA" id="ARBA00023125"/>
    </source>
</evidence>
<evidence type="ECO:0000256" key="1">
    <source>
        <dbReference type="ARBA" id="ARBA00023015"/>
    </source>
</evidence>
<comment type="caution">
    <text evidence="5">The sequence shown here is derived from an EMBL/GenBank/DDBJ whole genome shotgun (WGS) entry which is preliminary data.</text>
</comment>
<dbReference type="Gene3D" id="3.20.80.10">
    <property type="entry name" value="Regulatory factor, effector binding domain"/>
    <property type="match status" value="1"/>
</dbReference>
<dbReference type="SUPFAM" id="SSF55136">
    <property type="entry name" value="Probable bacterial effector-binding domain"/>
    <property type="match status" value="1"/>
</dbReference>
<dbReference type="PRINTS" id="PR00032">
    <property type="entry name" value="HTHARAC"/>
</dbReference>
<dbReference type="PANTHER" id="PTHR47504:SF5">
    <property type="entry name" value="RIGHT ORIGIN-BINDING PROTEIN"/>
    <property type="match status" value="1"/>
</dbReference>
<dbReference type="Pfam" id="PF14526">
    <property type="entry name" value="Cass2"/>
    <property type="match status" value="1"/>
</dbReference>
<protein>
    <submittedName>
        <fullName evidence="5">Right origin-binding protein</fullName>
    </submittedName>
</protein>
<organism evidence="5 6">
    <name type="scientific">Pelotomaculum schinkii</name>
    <dbReference type="NCBI Taxonomy" id="78350"/>
    <lineage>
        <taxon>Bacteria</taxon>
        <taxon>Bacillati</taxon>
        <taxon>Bacillota</taxon>
        <taxon>Clostridia</taxon>
        <taxon>Eubacteriales</taxon>
        <taxon>Desulfotomaculaceae</taxon>
        <taxon>Pelotomaculum</taxon>
    </lineage>
</organism>
<evidence type="ECO:0000313" key="6">
    <source>
        <dbReference type="Proteomes" id="UP000298324"/>
    </source>
</evidence>
<dbReference type="InterPro" id="IPR050959">
    <property type="entry name" value="MarA-like"/>
</dbReference>
<dbReference type="RefSeq" id="WP_190240550.1">
    <property type="nucleotide sequence ID" value="NZ_QFGA01000002.1"/>
</dbReference>
<dbReference type="InterPro" id="IPR020449">
    <property type="entry name" value="Tscrpt_reg_AraC-type_HTH"/>
</dbReference>
<dbReference type="Proteomes" id="UP000298324">
    <property type="component" value="Unassembled WGS sequence"/>
</dbReference>
<name>A0A4Y7R9T8_9FIRM</name>
<dbReference type="SUPFAM" id="SSF46689">
    <property type="entry name" value="Homeodomain-like"/>
    <property type="match status" value="2"/>
</dbReference>
<dbReference type="InterPro" id="IPR029441">
    <property type="entry name" value="Cass2"/>
</dbReference>
<dbReference type="Pfam" id="PF12833">
    <property type="entry name" value="HTH_18"/>
    <property type="match status" value="1"/>
</dbReference>
<dbReference type="PANTHER" id="PTHR47504">
    <property type="entry name" value="RIGHT ORIGIN-BINDING PROTEIN"/>
    <property type="match status" value="1"/>
</dbReference>
<dbReference type="GO" id="GO:0003700">
    <property type="term" value="F:DNA-binding transcription factor activity"/>
    <property type="evidence" value="ECO:0007669"/>
    <property type="project" value="InterPro"/>
</dbReference>